<dbReference type="STRING" id="1104324.P186_2032"/>
<accession>G7VIE8</accession>
<sequence>MVFDDVEVYEYVPRRYWRWRVGGPAPRTEFRRLAEAKTMAYFKPVLYAEAYLHLVNPWLVPAAFAAAVAAGPPGWALAALGLALLPAPPTGLGRPCRFTGAVIRSMWDRQLV</sequence>
<evidence type="ECO:0000313" key="2">
    <source>
        <dbReference type="Proteomes" id="UP000005867"/>
    </source>
</evidence>
<name>G7VIE8_9CREN</name>
<dbReference type="GeneID" id="43500901"/>
<keyword evidence="2" id="KW-1185">Reference proteome</keyword>
<dbReference type="Proteomes" id="UP000005867">
    <property type="component" value="Chromosome"/>
</dbReference>
<dbReference type="AlphaFoldDB" id="G7VIE8"/>
<reference evidence="1 2" key="1">
    <citation type="journal article" date="2012" name="J. Bacteriol.">
        <title>Complete genome sequence of strain 1860, a crenarchaeon of the genus pyrobaculum able to grow with various electron acceptors.</title>
        <authorList>
            <person name="Mardanov A.V."/>
            <person name="Gumerov V.M."/>
            <person name="Slobodkina G.B."/>
            <person name="Beletsky A.V."/>
            <person name="Bonch-Osmolovskaya E.A."/>
            <person name="Ravin N.V."/>
            <person name="Skryabin K.G."/>
        </authorList>
    </citation>
    <scope>NUCLEOTIDE SEQUENCE [LARGE SCALE GENOMIC DNA]</scope>
    <source>
        <strain evidence="1 2">1860</strain>
    </source>
</reference>
<dbReference type="KEGG" id="pyr:P186_2032"/>
<protein>
    <submittedName>
        <fullName evidence="1">Uncharacterized protein</fullName>
    </submittedName>
</protein>
<dbReference type="EMBL" id="CP003098">
    <property type="protein sequence ID" value="AET33428.1"/>
    <property type="molecule type" value="Genomic_DNA"/>
</dbReference>
<gene>
    <name evidence="1" type="ORF">P186_2032</name>
</gene>
<evidence type="ECO:0000313" key="1">
    <source>
        <dbReference type="EMBL" id="AET33428.1"/>
    </source>
</evidence>
<proteinExistence type="predicted"/>
<dbReference type="RefSeq" id="WP_014289253.1">
    <property type="nucleotide sequence ID" value="NC_016645.1"/>
</dbReference>
<dbReference type="BioCyc" id="PSP1104324:GJSN-1984-MONOMER"/>
<dbReference type="HOGENOM" id="CLU_2140303_0_0_2"/>
<organism evidence="1 2">
    <name type="scientific">Pyrobaculum ferrireducens</name>
    <dbReference type="NCBI Taxonomy" id="1104324"/>
    <lineage>
        <taxon>Archaea</taxon>
        <taxon>Thermoproteota</taxon>
        <taxon>Thermoprotei</taxon>
        <taxon>Thermoproteales</taxon>
        <taxon>Thermoproteaceae</taxon>
        <taxon>Pyrobaculum</taxon>
    </lineage>
</organism>